<feature type="compositionally biased region" description="Polar residues" evidence="1">
    <location>
        <begin position="363"/>
        <end position="374"/>
    </location>
</feature>
<gene>
    <name evidence="3" type="ORF">E3N88_32415</name>
</gene>
<dbReference type="OrthoDB" id="1685790at2759"/>
<feature type="region of interest" description="Disordered" evidence="1">
    <location>
        <begin position="1"/>
        <end position="41"/>
    </location>
</feature>
<proteinExistence type="predicted"/>
<sequence>MASSSTRHAQGKRQRIDDSDYVPNSSTSSASDTGDETSSQNIGETEIGAIEPEVAAVQPQVAQACAPPMPYVALHPHAWLHFPMDDAYYDRLRVIARKQFFPLKTIDWSLIRTAGALERMKAIFTPVWRRLLDTTRPGYRELTIEFYSTFKFHDTGVGLHYARAMEFRLGGVDRSLSITQFARAMGIYSEEELQQPLYRDSLLAKDVSNVVLCTWWPTIADGALHGTTRASWIRDPLHRYTHRIIAHTIAGRGESRERVTFTDPFLLYCLLHPASCNIAVALASYFEAHRGRPVASQLAGGAFITRLAEGLDIDTTGLTQVPSRLLDLTAIRQMDIVERIPGGGTRLTAVRASQPIVIVAPDDTTQAGVPTPQTAGGEAPLQSPVHFPPPPPVPRIRPAPPITIQSPQQSGEMGALLMQLLEGQRHILDEQTAQRQLLDQQQHTLDWLVHSQQLLATQACITLPPLPPPHPDPDSQPQPHLPGD</sequence>
<evidence type="ECO:0000259" key="2">
    <source>
        <dbReference type="Pfam" id="PF03078"/>
    </source>
</evidence>
<keyword evidence="4" id="KW-1185">Reference proteome</keyword>
<comment type="caution">
    <text evidence="3">The sequence shown here is derived from an EMBL/GenBank/DDBJ whole genome shotgun (WGS) entry which is preliminary data.</text>
</comment>
<evidence type="ECO:0000256" key="1">
    <source>
        <dbReference type="SAM" id="MobiDB-lite"/>
    </source>
</evidence>
<feature type="region of interest" description="Disordered" evidence="1">
    <location>
        <begin position="463"/>
        <end position="484"/>
    </location>
</feature>
<accession>A0A5N6M8Z4</accession>
<feature type="compositionally biased region" description="Pro residues" evidence="1">
    <location>
        <begin position="464"/>
        <end position="484"/>
    </location>
</feature>
<dbReference type="InterPro" id="IPR004312">
    <property type="entry name" value="ATHILA_Orf1_C"/>
</dbReference>
<protein>
    <recommendedName>
        <fullName evidence="2">Arabidopsis retrotransposon Orf1 C-terminal domain-containing protein</fullName>
    </recommendedName>
</protein>
<organism evidence="3 4">
    <name type="scientific">Mikania micrantha</name>
    <name type="common">bitter vine</name>
    <dbReference type="NCBI Taxonomy" id="192012"/>
    <lineage>
        <taxon>Eukaryota</taxon>
        <taxon>Viridiplantae</taxon>
        <taxon>Streptophyta</taxon>
        <taxon>Embryophyta</taxon>
        <taxon>Tracheophyta</taxon>
        <taxon>Spermatophyta</taxon>
        <taxon>Magnoliopsida</taxon>
        <taxon>eudicotyledons</taxon>
        <taxon>Gunneridae</taxon>
        <taxon>Pentapetalae</taxon>
        <taxon>asterids</taxon>
        <taxon>campanulids</taxon>
        <taxon>Asterales</taxon>
        <taxon>Asteraceae</taxon>
        <taxon>Asteroideae</taxon>
        <taxon>Heliantheae alliance</taxon>
        <taxon>Eupatorieae</taxon>
        <taxon>Mikania</taxon>
    </lineage>
</organism>
<reference evidence="3 4" key="1">
    <citation type="submission" date="2019-05" db="EMBL/GenBank/DDBJ databases">
        <title>Mikania micrantha, genome provides insights into the molecular mechanism of rapid growth.</title>
        <authorList>
            <person name="Liu B."/>
        </authorList>
    </citation>
    <scope>NUCLEOTIDE SEQUENCE [LARGE SCALE GENOMIC DNA]</scope>
    <source>
        <strain evidence="3">NLD-2019</strain>
        <tissue evidence="3">Leaf</tissue>
    </source>
</reference>
<name>A0A5N6M8Z4_9ASTR</name>
<dbReference type="AlphaFoldDB" id="A0A5N6M8Z4"/>
<feature type="region of interest" description="Disordered" evidence="1">
    <location>
        <begin position="363"/>
        <end position="382"/>
    </location>
</feature>
<dbReference type="Pfam" id="PF03078">
    <property type="entry name" value="ATHILA"/>
    <property type="match status" value="1"/>
</dbReference>
<dbReference type="Proteomes" id="UP000326396">
    <property type="component" value="Linkage Group LG6"/>
</dbReference>
<evidence type="ECO:0000313" key="4">
    <source>
        <dbReference type="Proteomes" id="UP000326396"/>
    </source>
</evidence>
<feature type="compositionally biased region" description="Polar residues" evidence="1">
    <location>
        <begin position="22"/>
        <end position="41"/>
    </location>
</feature>
<evidence type="ECO:0000313" key="3">
    <source>
        <dbReference type="EMBL" id="KAD3336896.1"/>
    </source>
</evidence>
<feature type="domain" description="Arabidopsis retrotransposon Orf1 C-terminal" evidence="2">
    <location>
        <begin position="92"/>
        <end position="254"/>
    </location>
</feature>
<dbReference type="EMBL" id="SZYD01000016">
    <property type="protein sequence ID" value="KAD3336896.1"/>
    <property type="molecule type" value="Genomic_DNA"/>
</dbReference>